<reference evidence="2 3" key="1">
    <citation type="journal article" date="2018" name="Sci. Rep.">
        <title>Comparative analysis of the Pocillopora damicornis genome highlights role of immune system in coral evolution.</title>
        <authorList>
            <person name="Cunning R."/>
            <person name="Bay R.A."/>
            <person name="Gillette P."/>
            <person name="Baker A.C."/>
            <person name="Traylor-Knowles N."/>
        </authorList>
    </citation>
    <scope>NUCLEOTIDE SEQUENCE [LARGE SCALE GENOMIC DNA]</scope>
    <source>
        <strain evidence="2">RSMAS</strain>
        <tissue evidence="2">Whole animal</tissue>
    </source>
</reference>
<evidence type="ECO:0000256" key="1">
    <source>
        <dbReference type="SAM" id="MobiDB-lite"/>
    </source>
</evidence>
<comment type="caution">
    <text evidence="2">The sequence shown here is derived from an EMBL/GenBank/DDBJ whole genome shotgun (WGS) entry which is preliminary data.</text>
</comment>
<feature type="region of interest" description="Disordered" evidence="1">
    <location>
        <begin position="148"/>
        <end position="184"/>
    </location>
</feature>
<evidence type="ECO:0008006" key="4">
    <source>
        <dbReference type="Google" id="ProtNLM"/>
    </source>
</evidence>
<dbReference type="OrthoDB" id="6621660at2759"/>
<gene>
    <name evidence="2" type="ORF">pdam_00024458</name>
</gene>
<name>A0A3M6UN86_POCDA</name>
<proteinExistence type="predicted"/>
<dbReference type="Proteomes" id="UP000275408">
    <property type="component" value="Unassembled WGS sequence"/>
</dbReference>
<dbReference type="PANTHER" id="PTHR47331">
    <property type="entry name" value="PHD-TYPE DOMAIN-CONTAINING PROTEIN"/>
    <property type="match status" value="1"/>
</dbReference>
<accession>A0A3M6UN86</accession>
<sequence length="507" mass="57083">MKKYGQDKDEQLQSFRNAMPKGSFWTDQVKTCKTIDSAWIILDTEFADRRKLMDELHAEINNLKAVKRDSKSLTHFATTIACYVSDMEDNVGCPVLESVEAPFLMSQLLSKLDPSDNSDFSREMKREGNEETVSNLITWLHQEASIRSRGKANTNTVERNEIRRDKSPKKTENNAANSEDSDDGTCPLGCKTKHHLAACPKFQILTVNQRWEVVKQHWRCCRCLRAHHTNDCKKPDGSTCDKCRKNHHRCLHNEKTGETNTSLNPKAPPFPSQFQGPTPTSNGNIQGNAVYQKSKLKPVTGLCPVQKVKVMDKNGNFVEVLAMLDSGSNTSLLSKSAAGRLGLNGAATRLTMNLAEKKAGKHHSAAAEVCPELDQPGSEENPILLHLLKTCSTYSKIRRTLAYVGRFIHNARKMNPKSGPISVQELKAAETHLLKWSQFHVNEDSLDKKLVAKKDEDSLFRAHGRLEDVRCLPEELRKPIILPKDHPFVILLLRDLHERRGIVAIRV</sequence>
<dbReference type="AlphaFoldDB" id="A0A3M6UN86"/>
<protein>
    <recommendedName>
        <fullName evidence="4">Peptidase aspartic putative domain-containing protein</fullName>
    </recommendedName>
</protein>
<keyword evidence="3" id="KW-1185">Reference proteome</keyword>
<feature type="compositionally biased region" description="Basic and acidic residues" evidence="1">
    <location>
        <begin position="158"/>
        <end position="172"/>
    </location>
</feature>
<dbReference type="EMBL" id="RCHS01001125">
    <property type="protein sequence ID" value="RMX55100.1"/>
    <property type="molecule type" value="Genomic_DNA"/>
</dbReference>
<feature type="compositionally biased region" description="Polar residues" evidence="1">
    <location>
        <begin position="272"/>
        <end position="286"/>
    </location>
</feature>
<feature type="region of interest" description="Disordered" evidence="1">
    <location>
        <begin position="256"/>
        <end position="286"/>
    </location>
</feature>
<organism evidence="2 3">
    <name type="scientific">Pocillopora damicornis</name>
    <name type="common">Cauliflower coral</name>
    <name type="synonym">Millepora damicornis</name>
    <dbReference type="NCBI Taxonomy" id="46731"/>
    <lineage>
        <taxon>Eukaryota</taxon>
        <taxon>Metazoa</taxon>
        <taxon>Cnidaria</taxon>
        <taxon>Anthozoa</taxon>
        <taxon>Hexacorallia</taxon>
        <taxon>Scleractinia</taxon>
        <taxon>Astrocoeniina</taxon>
        <taxon>Pocilloporidae</taxon>
        <taxon>Pocillopora</taxon>
    </lineage>
</organism>
<evidence type="ECO:0000313" key="3">
    <source>
        <dbReference type="Proteomes" id="UP000275408"/>
    </source>
</evidence>
<evidence type="ECO:0000313" key="2">
    <source>
        <dbReference type="EMBL" id="RMX55100.1"/>
    </source>
</evidence>
<dbReference type="PANTHER" id="PTHR47331:SF5">
    <property type="entry name" value="RIBONUCLEASE H"/>
    <property type="match status" value="1"/>
</dbReference>